<gene>
    <name evidence="1" type="ORF">OXU80_16440</name>
</gene>
<keyword evidence="1" id="KW-0548">Nucleotidyltransferase</keyword>
<name>A0ACD4NI46_9HYPH</name>
<reference evidence="1" key="1">
    <citation type="submission" date="2022-11" db="EMBL/GenBank/DDBJ databases">
        <title>beta-Carotene-producing bacterium, Jeongeuplla avenae sp. nov., alleviates the salt stress of Arabidopsis seedlings.</title>
        <authorList>
            <person name="Jiang L."/>
            <person name="Lee J."/>
        </authorList>
    </citation>
    <scope>NUCLEOTIDE SEQUENCE</scope>
    <source>
        <strain evidence="1">DY_R2A_6</strain>
    </source>
</reference>
<protein>
    <submittedName>
        <fullName evidence="1">Diguanylate cyclase</fullName>
        <ecNumber evidence="1">2.7.7.65</ecNumber>
    </submittedName>
</protein>
<evidence type="ECO:0000313" key="2">
    <source>
        <dbReference type="Proteomes" id="UP001163223"/>
    </source>
</evidence>
<dbReference type="Proteomes" id="UP001163223">
    <property type="component" value="Chromosome"/>
</dbReference>
<evidence type="ECO:0000313" key="1">
    <source>
        <dbReference type="EMBL" id="WAJ26464.1"/>
    </source>
</evidence>
<dbReference type="EC" id="2.7.7.65" evidence="1"/>
<accession>A0ACD4NI46</accession>
<proteinExistence type="predicted"/>
<dbReference type="EMBL" id="CP113520">
    <property type="protein sequence ID" value="WAJ26464.1"/>
    <property type="molecule type" value="Genomic_DNA"/>
</dbReference>
<sequence>MSVIQHRFRLHVVLPIALLVAGLIVGVMLFLLVLAHRQTDDAVANQRALADGMLRIRLAELEKLAQDYSYWDEAYDNLFVRPNANWAAANIGPGLRQSYGVDMSFVVAPNGRSTYRMVDGVPSDLEPTQILKGGLEQLLADRAKAGPDSVRSGLLVADGAPVLVSVAPLRPFTRPDDGDPASRHVLLLADRLDDAQIAHFSEIYRLPGLRIASTAEQAGQASIEMRTLDGKASAHLAWIGDDPGGKMLRDILPLVLAVLVAFAVFSIMVLRQAERSAHKLEISERRASHDGLTGLRNRSALLDQLESAKTWPAIRLGYALLYVDLDGFKLINDTHGHGMGDDVLRIAGRRLEAAVPPGGRAYRLGGDEFAVIVPGRPNLAEVRSAGLKMIEVLSAPMDLGGVEVQIGATVGVALATSAGADVLETLRNADQALYVGKRSMKGTVRFHVEVADRPSSLVS</sequence>
<organism evidence="1 2">
    <name type="scientific">Antarcticirhabdus aurantiaca</name>
    <dbReference type="NCBI Taxonomy" id="2606717"/>
    <lineage>
        <taxon>Bacteria</taxon>
        <taxon>Pseudomonadati</taxon>
        <taxon>Pseudomonadota</taxon>
        <taxon>Alphaproteobacteria</taxon>
        <taxon>Hyphomicrobiales</taxon>
        <taxon>Aurantimonadaceae</taxon>
        <taxon>Antarcticirhabdus</taxon>
    </lineage>
</organism>
<keyword evidence="2" id="KW-1185">Reference proteome</keyword>
<keyword evidence="1" id="KW-0808">Transferase</keyword>